<name>A0A816J5M6_BRANA</name>
<dbReference type="FunFam" id="3.40.50.10140:FF:000007">
    <property type="entry name" value="Disease resistance protein (TIR-NBS-LRR class)"/>
    <property type="match status" value="1"/>
</dbReference>
<feature type="region of interest" description="Disordered" evidence="5">
    <location>
        <begin position="1"/>
        <end position="46"/>
    </location>
</feature>
<keyword evidence="3" id="KW-0611">Plant defense</keyword>
<dbReference type="Proteomes" id="UP001295469">
    <property type="component" value="Chromosome C09"/>
</dbReference>
<feature type="domain" description="TIR" evidence="6">
    <location>
        <begin position="155"/>
        <end position="324"/>
    </location>
</feature>
<dbReference type="Gene3D" id="1.10.8.430">
    <property type="entry name" value="Helical domain of apoptotic protease-activating factors"/>
    <property type="match status" value="1"/>
</dbReference>
<dbReference type="GO" id="GO:0043531">
    <property type="term" value="F:ADP binding"/>
    <property type="evidence" value="ECO:0007669"/>
    <property type="project" value="InterPro"/>
</dbReference>
<dbReference type="InterPro" id="IPR011713">
    <property type="entry name" value="Leu-rich_rpt_3"/>
</dbReference>
<dbReference type="Pfam" id="PF07725">
    <property type="entry name" value="LRR_3"/>
    <property type="match status" value="1"/>
</dbReference>
<dbReference type="GO" id="GO:0007165">
    <property type="term" value="P:signal transduction"/>
    <property type="evidence" value="ECO:0007669"/>
    <property type="project" value="InterPro"/>
</dbReference>
<dbReference type="PRINTS" id="PR00364">
    <property type="entry name" value="DISEASERSIST"/>
</dbReference>
<evidence type="ECO:0000256" key="5">
    <source>
        <dbReference type="SAM" id="MobiDB-lite"/>
    </source>
</evidence>
<dbReference type="PANTHER" id="PTHR11017">
    <property type="entry name" value="LEUCINE-RICH REPEAT-CONTAINING PROTEIN"/>
    <property type="match status" value="1"/>
</dbReference>
<dbReference type="SMART" id="SM00369">
    <property type="entry name" value="LRR_TYP"/>
    <property type="match status" value="4"/>
</dbReference>
<dbReference type="PROSITE" id="PS51450">
    <property type="entry name" value="LRR"/>
    <property type="match status" value="1"/>
</dbReference>
<dbReference type="SUPFAM" id="SSF46785">
    <property type="entry name" value="Winged helix' DNA-binding domain"/>
    <property type="match status" value="1"/>
</dbReference>
<evidence type="ECO:0000256" key="1">
    <source>
        <dbReference type="ARBA" id="ARBA00022614"/>
    </source>
</evidence>
<dbReference type="Pfam" id="PF01582">
    <property type="entry name" value="TIR"/>
    <property type="match status" value="1"/>
</dbReference>
<evidence type="ECO:0000313" key="7">
    <source>
        <dbReference type="EMBL" id="CAF1786528.1"/>
    </source>
</evidence>
<dbReference type="Gene3D" id="3.40.50.300">
    <property type="entry name" value="P-loop containing nucleotide triphosphate hydrolases"/>
    <property type="match status" value="1"/>
</dbReference>
<dbReference type="InterPro" id="IPR036390">
    <property type="entry name" value="WH_DNA-bd_sf"/>
</dbReference>
<evidence type="ECO:0000259" key="6">
    <source>
        <dbReference type="PROSITE" id="PS50104"/>
    </source>
</evidence>
<dbReference type="SUPFAM" id="SSF52058">
    <property type="entry name" value="L domain-like"/>
    <property type="match status" value="2"/>
</dbReference>
<evidence type="ECO:0000256" key="3">
    <source>
        <dbReference type="ARBA" id="ARBA00022821"/>
    </source>
</evidence>
<dbReference type="SUPFAM" id="SSF52200">
    <property type="entry name" value="Toll/Interleukin receptor TIR domain"/>
    <property type="match status" value="1"/>
</dbReference>
<accession>A0A816J5M6</accession>
<dbReference type="Pfam" id="PF23286">
    <property type="entry name" value="LRR_13"/>
    <property type="match status" value="1"/>
</dbReference>
<dbReference type="PROSITE" id="PS50104">
    <property type="entry name" value="TIR"/>
    <property type="match status" value="1"/>
</dbReference>
<reference evidence="7" key="1">
    <citation type="submission" date="2021-01" db="EMBL/GenBank/DDBJ databases">
        <authorList>
            <consortium name="Genoscope - CEA"/>
            <person name="William W."/>
        </authorList>
    </citation>
    <scope>NUCLEOTIDE SEQUENCE</scope>
</reference>
<dbReference type="SMART" id="SM00255">
    <property type="entry name" value="TIR"/>
    <property type="match status" value="1"/>
</dbReference>
<organism evidence="7">
    <name type="scientific">Brassica napus</name>
    <name type="common">Rape</name>
    <dbReference type="NCBI Taxonomy" id="3708"/>
    <lineage>
        <taxon>Eukaryota</taxon>
        <taxon>Viridiplantae</taxon>
        <taxon>Streptophyta</taxon>
        <taxon>Embryophyta</taxon>
        <taxon>Tracheophyta</taxon>
        <taxon>Spermatophyta</taxon>
        <taxon>Magnoliopsida</taxon>
        <taxon>eudicotyledons</taxon>
        <taxon>Gunneridae</taxon>
        <taxon>Pentapetalae</taxon>
        <taxon>rosids</taxon>
        <taxon>malvids</taxon>
        <taxon>Brassicales</taxon>
        <taxon>Brassicaceae</taxon>
        <taxon>Brassiceae</taxon>
        <taxon>Brassica</taxon>
    </lineage>
</organism>
<keyword evidence="4" id="KW-0520">NAD</keyword>
<dbReference type="InterPro" id="IPR027417">
    <property type="entry name" value="P-loop_NTPase"/>
</dbReference>
<dbReference type="InterPro" id="IPR003591">
    <property type="entry name" value="Leu-rich_rpt_typical-subtyp"/>
</dbReference>
<sequence>MSSGGRNFPSRGHPFRRPPRSATKPQRPSSLLARKRELKLNGGSPSFIRFPRRIKCSSFDACSSTADGAAGYRRLSSPSGSHSEDIACVVDVDYRSSVSSSSPAAVADCSVAGYRRSSTPSGSEPGDVTSVVDNLDANYRLSSPSSPAAVADSQLKYDVFISFRGKDSRDGFVSHLYDDLCREGTETFIDSEKLYAGEEIKTALTDAIERSSISVVVFTKEYASSKWCLRELAKIMECRRSRGQLVLPVFLGVEPMEVRWQTGCYDVAFARHDKAPEGSPLAEEVKLWRKAMTEAADLSGFDSTAVRPASKLVDKIVARILENLESNCLREEEGLVGAYPQVKEVEELLENGSDEVQTIGIHGLGGSGKTAIAGAVFNRQHQKFDSYCFLANVREESEKHGLLGLRNELLRQILGQTDINIPTPDIGSSNIRNRLRRKRVLVVLDDVSSITQLDFLIKQATYYGPGSRVLITTRDMNVIKNASKVYSVKGLSGSDSLELFSRCAFKQSYPPDEYLQLSMRAAAYAKGLPLALEVLGSFLCKKTVLEWESALRRLESSPEKEISRVLRIGYDGLNDEEKTMFLDIACFFNGEQRSRVTAHWDACGISVDIGIRALLDKCMITLSDDRLHMHELFQEMGREIVRQESPLDPGKRSRLWSSEDGHEVLTENTGTISTEGICLDISEIEEMQIGRHAFAGMPNLRSLKINSHSRFNEENCKIYLPEGLEDFPHKLRLLQWEYYPLENLPSSFKPNHLVELIMPKSKLERLWEGVQHLPCLKVIDVSNSPFLKEFPDVSNAPRLELIVARGCGDLVTIPTPKKKLKSLEHLDLCGCSKITVFPEISWNIKTLSLADTGIEEIPPSIENFHQLVYLDMRGCKMLKNVAQIGHKLEKLEFLDLSGCSSVTSFPDISNNVEVLILNGTAIEEIPSHIKYMRRLELLEIKNCPRLKGLPISIWELPSLVELNISGCPNFTSFTEITEIMASLEYLSLNGTAITELHSSIENLTGLSSLDLENCSNLLSLPDKLSKLKFLKDLNISGCSNLDNLPRSIGNHGSLVNVRARGCKREIANCFGPGLISLKTLDLSDCGITEFPEALTLISTLTELDLSQNCFSAIPPSIKDLQELQSLDLSHCQELQSLSGVPAGLTRLNVLNCRSLEMVVLGNSSELQLYPLSNVETFVFADCPSLSHYAIENIQAFARRRIYVLASHLGVTLNFRGGDLSLNSWMKPQQLRYLLSSLYGYGSLHEALIGLHAAFFSNELISKEHPSRLLSRILHDFHERYRLSIQDMLHFFSLIAHLYLYYQGKPSTNFCFPSADIPEWFCHQRNGSFIAVMVQRPERSDEISTLAGFAISVLVAFDGYNDDKGISIKYECHFYSKSSGTREGEGYLRGWDGKKGTPSAIEGDHLFLGFDSSILFGAANGIEQFVGYSEDLVKATFQCYIVDEDGNTINSCTVKKCAIQPLYTSDMTRSQTKILSRQDITKGLTTRFAGFLDKVLRSLDLYDAVSLGIMNVLGDLNVNVVHQGGYVYITIKCENAGLPIGLQILNVHLGTAPLAVKLVEMAEPSRDPRAFSIEFSDVDGGDFGCRIKVKKCEFRPLQSHVMICCYVRPVEI</sequence>
<dbReference type="InterPro" id="IPR058192">
    <property type="entry name" value="WHD_ROQ1-like"/>
</dbReference>
<dbReference type="SUPFAM" id="SSF52540">
    <property type="entry name" value="P-loop containing nucleoside triphosphate hydrolases"/>
    <property type="match status" value="1"/>
</dbReference>
<dbReference type="InterPro" id="IPR002182">
    <property type="entry name" value="NB-ARC"/>
</dbReference>
<dbReference type="InterPro" id="IPR042197">
    <property type="entry name" value="Apaf_helical"/>
</dbReference>
<dbReference type="InterPro" id="IPR001611">
    <property type="entry name" value="Leu-rich_rpt"/>
</dbReference>
<gene>
    <name evidence="7" type="ORF">DARMORV10_C09P64710.1</name>
</gene>
<dbReference type="InterPro" id="IPR032675">
    <property type="entry name" value="LRR_dom_sf"/>
</dbReference>
<dbReference type="GO" id="GO:0006952">
    <property type="term" value="P:defense response"/>
    <property type="evidence" value="ECO:0007669"/>
    <property type="project" value="UniProtKB-KW"/>
</dbReference>
<dbReference type="InterPro" id="IPR000157">
    <property type="entry name" value="TIR_dom"/>
</dbReference>
<proteinExistence type="predicted"/>
<dbReference type="Pfam" id="PF23282">
    <property type="entry name" value="WHD_ROQ1"/>
    <property type="match status" value="1"/>
</dbReference>
<keyword evidence="1" id="KW-0433">Leucine-rich repeat</keyword>
<dbReference type="Gene3D" id="3.80.10.10">
    <property type="entry name" value="Ribonuclease Inhibitor"/>
    <property type="match status" value="3"/>
</dbReference>
<dbReference type="InterPro" id="IPR058546">
    <property type="entry name" value="RPS4B/Roq1-like_LRR"/>
</dbReference>
<dbReference type="EMBL" id="HG994373">
    <property type="protein sequence ID" value="CAF1786528.1"/>
    <property type="molecule type" value="Genomic_DNA"/>
</dbReference>
<dbReference type="PANTHER" id="PTHR11017:SF574">
    <property type="entry name" value="ADP-RIBOSYL CYCLASE_CYCLIC ADP-RIBOSE HYDROLASE"/>
    <property type="match status" value="1"/>
</dbReference>
<protein>
    <submittedName>
        <fullName evidence="7">(rape) hypothetical protein</fullName>
    </submittedName>
</protein>
<dbReference type="InterPro" id="IPR044974">
    <property type="entry name" value="Disease_R_plants"/>
</dbReference>
<dbReference type="InterPro" id="IPR035897">
    <property type="entry name" value="Toll_tir_struct_dom_sf"/>
</dbReference>
<keyword evidence="2" id="KW-0677">Repeat</keyword>
<evidence type="ECO:0000256" key="2">
    <source>
        <dbReference type="ARBA" id="ARBA00022737"/>
    </source>
</evidence>
<dbReference type="Gene3D" id="3.40.50.10140">
    <property type="entry name" value="Toll/interleukin-1 receptor homology (TIR) domain"/>
    <property type="match status" value="1"/>
</dbReference>
<evidence type="ECO:0000256" key="4">
    <source>
        <dbReference type="ARBA" id="ARBA00023027"/>
    </source>
</evidence>
<dbReference type="Pfam" id="PF00931">
    <property type="entry name" value="NB-ARC"/>
    <property type="match status" value="1"/>
</dbReference>